<evidence type="ECO:0000313" key="2">
    <source>
        <dbReference type="WBParaSite" id="PS1159_v2.g16334.t1"/>
    </source>
</evidence>
<organism evidence="1 2">
    <name type="scientific">Panagrolaimus sp. PS1159</name>
    <dbReference type="NCBI Taxonomy" id="55785"/>
    <lineage>
        <taxon>Eukaryota</taxon>
        <taxon>Metazoa</taxon>
        <taxon>Ecdysozoa</taxon>
        <taxon>Nematoda</taxon>
        <taxon>Chromadorea</taxon>
        <taxon>Rhabditida</taxon>
        <taxon>Tylenchina</taxon>
        <taxon>Panagrolaimomorpha</taxon>
        <taxon>Panagrolaimoidea</taxon>
        <taxon>Panagrolaimidae</taxon>
        <taxon>Panagrolaimus</taxon>
    </lineage>
</organism>
<name>A0AC35FDH3_9BILA</name>
<sequence length="171" mass="20137">MEESNNSKLIRQFISTFKPNFVAVDAETCCFFKLPSNRAYDYIAFAFSNEYVFLWYRPKKRYLRGLFKFLNDYNVNVLHFGPGDNHYFMTGQNSTDLQPFMPDGTLLSLSKASIIITGMPLDKGCTMSQWSSSPKIIYNHYRELFDYLILDVLILFLIKAARERNRVWYLK</sequence>
<dbReference type="Proteomes" id="UP000887580">
    <property type="component" value="Unplaced"/>
</dbReference>
<proteinExistence type="predicted"/>
<dbReference type="WBParaSite" id="PS1159_v2.g16334.t1">
    <property type="protein sequence ID" value="PS1159_v2.g16334.t1"/>
    <property type="gene ID" value="PS1159_v2.g16334"/>
</dbReference>
<protein>
    <submittedName>
        <fullName evidence="2">3'-5' exonuclease domain-containing protein</fullName>
    </submittedName>
</protein>
<accession>A0AC35FDH3</accession>
<reference evidence="2" key="1">
    <citation type="submission" date="2022-11" db="UniProtKB">
        <authorList>
            <consortium name="WormBaseParasite"/>
        </authorList>
    </citation>
    <scope>IDENTIFICATION</scope>
</reference>
<evidence type="ECO:0000313" key="1">
    <source>
        <dbReference type="Proteomes" id="UP000887580"/>
    </source>
</evidence>